<feature type="binding site" evidence="17">
    <location>
        <position position="317"/>
    </location>
    <ligand>
        <name>Mg(2+)</name>
        <dbReference type="ChEBI" id="CHEBI:18420"/>
        <label>1</label>
    </ligand>
</feature>
<dbReference type="GO" id="GO:0071555">
    <property type="term" value="P:cell wall organization"/>
    <property type="evidence" value="ECO:0007669"/>
    <property type="project" value="UniProtKB-KW"/>
</dbReference>
<dbReference type="InterPro" id="IPR011761">
    <property type="entry name" value="ATP-grasp"/>
</dbReference>
<dbReference type="InterPro" id="IPR005905">
    <property type="entry name" value="D_ala_D_ala"/>
</dbReference>
<dbReference type="SUPFAM" id="SSF52440">
    <property type="entry name" value="PreATP-grasp domain"/>
    <property type="match status" value="1"/>
</dbReference>
<dbReference type="GO" id="GO:0046872">
    <property type="term" value="F:metal ion binding"/>
    <property type="evidence" value="ECO:0007669"/>
    <property type="project" value="UniProtKB-KW"/>
</dbReference>
<dbReference type="Gene3D" id="3.30.1490.20">
    <property type="entry name" value="ATP-grasp fold, A domain"/>
    <property type="match status" value="1"/>
</dbReference>
<organism evidence="20 21">
    <name type="scientific">Paenirhodobacter ferrireducens</name>
    <dbReference type="NCBI Taxonomy" id="1215032"/>
    <lineage>
        <taxon>Bacteria</taxon>
        <taxon>Pseudomonadati</taxon>
        <taxon>Pseudomonadota</taxon>
        <taxon>Alphaproteobacteria</taxon>
        <taxon>Rhodobacterales</taxon>
        <taxon>Rhodobacter group</taxon>
        <taxon>Paenirhodobacter</taxon>
    </lineage>
</organism>
<evidence type="ECO:0000256" key="7">
    <source>
        <dbReference type="ARBA" id="ARBA00022840"/>
    </source>
</evidence>
<gene>
    <name evidence="14" type="primary">ddl</name>
    <name evidence="20" type="ORF">EOW65_19525</name>
</gene>
<evidence type="ECO:0000256" key="16">
    <source>
        <dbReference type="PIRSR" id="PIRSR039102-2"/>
    </source>
</evidence>
<evidence type="ECO:0000256" key="6">
    <source>
        <dbReference type="ARBA" id="ARBA00022741"/>
    </source>
</evidence>
<dbReference type="Proteomes" id="UP000286594">
    <property type="component" value="Unassembled WGS sequence"/>
</dbReference>
<feature type="binding site" evidence="16">
    <location>
        <begin position="316"/>
        <end position="317"/>
    </location>
    <ligand>
        <name>ATP</name>
        <dbReference type="ChEBI" id="CHEBI:30616"/>
    </ligand>
</feature>
<evidence type="ECO:0000256" key="15">
    <source>
        <dbReference type="PIRSR" id="PIRSR039102-1"/>
    </source>
</evidence>
<dbReference type="OrthoDB" id="9813261at2"/>
<protein>
    <recommendedName>
        <fullName evidence="14">D-alanine--D-alanine ligase</fullName>
        <ecNumber evidence="14">6.3.2.4</ecNumber>
    </recommendedName>
    <alternativeName>
        <fullName evidence="14">D-Ala-D-Ala ligase</fullName>
    </alternativeName>
    <alternativeName>
        <fullName evidence="14">D-alanylalanine synthetase</fullName>
    </alternativeName>
</protein>
<keyword evidence="9 14" id="KW-0133">Cell shape</keyword>
<dbReference type="InterPro" id="IPR013815">
    <property type="entry name" value="ATP_grasp_subdomain_1"/>
</dbReference>
<dbReference type="PIRSF" id="PIRSF039102">
    <property type="entry name" value="Ddl/VanB"/>
    <property type="match status" value="1"/>
</dbReference>
<keyword evidence="8 17" id="KW-0460">Magnesium</keyword>
<comment type="catalytic activity">
    <reaction evidence="13 14">
        <text>2 D-alanine + ATP = D-alanyl-D-alanine + ADP + phosphate + H(+)</text>
        <dbReference type="Rhea" id="RHEA:11224"/>
        <dbReference type="ChEBI" id="CHEBI:15378"/>
        <dbReference type="ChEBI" id="CHEBI:30616"/>
        <dbReference type="ChEBI" id="CHEBI:43474"/>
        <dbReference type="ChEBI" id="CHEBI:57416"/>
        <dbReference type="ChEBI" id="CHEBI:57822"/>
        <dbReference type="ChEBI" id="CHEBI:456216"/>
        <dbReference type="EC" id="6.3.2.4"/>
    </reaction>
</comment>
<dbReference type="EC" id="6.3.2.4" evidence="14"/>
<comment type="cofactor">
    <cofactor evidence="17">
        <name>Mg(2+)</name>
        <dbReference type="ChEBI" id="CHEBI:18420"/>
    </cofactor>
    <cofactor evidence="17">
        <name>Mn(2+)</name>
        <dbReference type="ChEBI" id="CHEBI:29035"/>
    </cofactor>
    <text evidence="17">Binds 2 magnesium or manganese ions per subunit.</text>
</comment>
<dbReference type="SUPFAM" id="SSF56059">
    <property type="entry name" value="Glutathione synthetase ATP-binding domain-like"/>
    <property type="match status" value="1"/>
</dbReference>
<dbReference type="InterPro" id="IPR011127">
    <property type="entry name" value="Dala_Dala_lig_N"/>
</dbReference>
<evidence type="ECO:0000256" key="12">
    <source>
        <dbReference type="ARBA" id="ARBA00023316"/>
    </source>
</evidence>
<dbReference type="EMBL" id="SAVB01000039">
    <property type="protein sequence ID" value="RWR44009.1"/>
    <property type="molecule type" value="Genomic_DNA"/>
</dbReference>
<dbReference type="Gene3D" id="3.30.470.20">
    <property type="entry name" value="ATP-grasp fold, B domain"/>
    <property type="match status" value="1"/>
</dbReference>
<feature type="active site" evidence="15">
    <location>
        <position position="22"/>
    </location>
</feature>
<keyword evidence="14" id="KW-0963">Cytoplasm</keyword>
<dbReference type="NCBIfam" id="TIGR01205">
    <property type="entry name" value="D_ala_D_alaTIGR"/>
    <property type="match status" value="1"/>
</dbReference>
<feature type="active site" evidence="15">
    <location>
        <position position="189"/>
    </location>
</feature>
<dbReference type="PANTHER" id="PTHR23132">
    <property type="entry name" value="D-ALANINE--D-ALANINE LIGASE"/>
    <property type="match status" value="1"/>
</dbReference>
<dbReference type="NCBIfam" id="NF002528">
    <property type="entry name" value="PRK01966.1-4"/>
    <property type="match status" value="1"/>
</dbReference>
<feature type="binding site" evidence="16">
    <location>
        <begin position="189"/>
        <end position="190"/>
    </location>
    <ligand>
        <name>ATP</name>
        <dbReference type="ChEBI" id="CHEBI:30616"/>
    </ligand>
</feature>
<dbReference type="GO" id="GO:0005829">
    <property type="term" value="C:cytosol"/>
    <property type="evidence" value="ECO:0007669"/>
    <property type="project" value="TreeGrafter"/>
</dbReference>
<keyword evidence="4 14" id="KW-0436">Ligase</keyword>
<feature type="binding site" evidence="17">
    <location>
        <position position="319"/>
    </location>
    <ligand>
        <name>Mg(2+)</name>
        <dbReference type="ChEBI" id="CHEBI:18420"/>
        <label>2</label>
    </ligand>
</feature>
<dbReference type="GO" id="GO:0005524">
    <property type="term" value="F:ATP binding"/>
    <property type="evidence" value="ECO:0007669"/>
    <property type="project" value="UniProtKB-UniRule"/>
</dbReference>
<dbReference type="InterPro" id="IPR000291">
    <property type="entry name" value="D-Ala_lig_Van_CS"/>
</dbReference>
<feature type="binding site" evidence="16">
    <location>
        <begin position="219"/>
        <end position="226"/>
    </location>
    <ligand>
        <name>ATP</name>
        <dbReference type="ChEBI" id="CHEBI:30616"/>
    </ligand>
</feature>
<dbReference type="Gene3D" id="3.40.50.20">
    <property type="match status" value="1"/>
</dbReference>
<keyword evidence="7 18" id="KW-0067">ATP-binding</keyword>
<dbReference type="FunFam" id="3.30.470.20:FF:000008">
    <property type="entry name" value="D-alanine--D-alanine ligase"/>
    <property type="match status" value="1"/>
</dbReference>
<evidence type="ECO:0000256" key="2">
    <source>
        <dbReference type="ARBA" id="ARBA00003921"/>
    </source>
</evidence>
<dbReference type="Pfam" id="PF07478">
    <property type="entry name" value="Dala_Dala_lig_C"/>
    <property type="match status" value="1"/>
</dbReference>
<keyword evidence="10 14" id="KW-0573">Peptidoglycan synthesis</keyword>
<dbReference type="UniPathway" id="UPA00219"/>
<dbReference type="AlphaFoldDB" id="A0A443L472"/>
<keyword evidence="21" id="KW-1185">Reference proteome</keyword>
<dbReference type="GO" id="GO:0008360">
    <property type="term" value="P:regulation of cell shape"/>
    <property type="evidence" value="ECO:0007669"/>
    <property type="project" value="UniProtKB-KW"/>
</dbReference>
<dbReference type="HAMAP" id="MF_00047">
    <property type="entry name" value="Dala_Dala_lig"/>
    <property type="match status" value="1"/>
</dbReference>
<evidence type="ECO:0000256" key="5">
    <source>
        <dbReference type="ARBA" id="ARBA00022723"/>
    </source>
</evidence>
<dbReference type="PANTHER" id="PTHR23132:SF25">
    <property type="entry name" value="D-ALANINE--D-ALANINE LIGASE A"/>
    <property type="match status" value="1"/>
</dbReference>
<dbReference type="InterPro" id="IPR011095">
    <property type="entry name" value="Dala_Dala_lig_C"/>
</dbReference>
<name>A0A443L472_9RHOB</name>
<keyword evidence="6 16" id="KW-0547">Nucleotide-binding</keyword>
<evidence type="ECO:0000256" key="10">
    <source>
        <dbReference type="ARBA" id="ARBA00022984"/>
    </source>
</evidence>
<feature type="binding site" evidence="16">
    <location>
        <position position="141"/>
    </location>
    <ligand>
        <name>ATP</name>
        <dbReference type="ChEBI" id="CHEBI:30616"/>
    </ligand>
</feature>
<feature type="domain" description="ATP-grasp" evidence="19">
    <location>
        <begin position="145"/>
        <end position="350"/>
    </location>
</feature>
<evidence type="ECO:0000256" key="18">
    <source>
        <dbReference type="PROSITE-ProRule" id="PRU00409"/>
    </source>
</evidence>
<evidence type="ECO:0000256" key="17">
    <source>
        <dbReference type="PIRSR" id="PIRSR039102-3"/>
    </source>
</evidence>
<comment type="pathway">
    <text evidence="14">Cell wall biogenesis; peptidoglycan biosynthesis.</text>
</comment>
<dbReference type="GO" id="GO:0008716">
    <property type="term" value="F:D-alanine-D-alanine ligase activity"/>
    <property type="evidence" value="ECO:0007669"/>
    <property type="project" value="UniProtKB-UniRule"/>
</dbReference>
<dbReference type="PROSITE" id="PS50975">
    <property type="entry name" value="ATP_GRASP"/>
    <property type="match status" value="1"/>
</dbReference>
<reference evidence="20 21" key="1">
    <citation type="submission" date="2019-01" db="EMBL/GenBank/DDBJ databases">
        <title>Sinorhodobacter populi sp. nov. isolated from the symptomatic bark tissue of Populus euramericana canker.</title>
        <authorList>
            <person name="Xu G."/>
        </authorList>
    </citation>
    <scope>NUCLEOTIDE SEQUENCE [LARGE SCALE GENOMIC DNA]</scope>
    <source>
        <strain evidence="20 21">CCTCC AB2012026</strain>
    </source>
</reference>
<comment type="cofactor">
    <cofactor evidence="1">
        <name>Mn(2+)</name>
        <dbReference type="ChEBI" id="CHEBI:29035"/>
    </cofactor>
</comment>
<evidence type="ECO:0000256" key="14">
    <source>
        <dbReference type="HAMAP-Rule" id="MF_00047"/>
    </source>
</evidence>
<feature type="active site" evidence="15">
    <location>
        <position position="328"/>
    </location>
</feature>
<comment type="subcellular location">
    <subcellularLocation>
        <location evidence="14">Cytoplasm</location>
    </subcellularLocation>
</comment>
<evidence type="ECO:0000256" key="4">
    <source>
        <dbReference type="ARBA" id="ARBA00022598"/>
    </source>
</evidence>
<evidence type="ECO:0000256" key="8">
    <source>
        <dbReference type="ARBA" id="ARBA00022842"/>
    </source>
</evidence>
<keyword evidence="5 17" id="KW-0479">Metal-binding</keyword>
<evidence type="ECO:0000256" key="13">
    <source>
        <dbReference type="ARBA" id="ARBA00047614"/>
    </source>
</evidence>
<feature type="binding site" evidence="16">
    <location>
        <begin position="181"/>
        <end position="183"/>
    </location>
    <ligand>
        <name>ATP</name>
        <dbReference type="ChEBI" id="CHEBI:30616"/>
    </ligand>
</feature>
<feature type="binding site" evidence="17">
    <location>
        <position position="317"/>
    </location>
    <ligand>
        <name>Mg(2+)</name>
        <dbReference type="ChEBI" id="CHEBI:18420"/>
        <label>2</label>
    </ligand>
</feature>
<evidence type="ECO:0000313" key="21">
    <source>
        <dbReference type="Proteomes" id="UP000286594"/>
    </source>
</evidence>
<accession>A0A443L472</accession>
<keyword evidence="11 17" id="KW-0464">Manganese</keyword>
<feature type="binding site" evidence="17">
    <location>
        <position position="304"/>
    </location>
    <ligand>
        <name>Mg(2+)</name>
        <dbReference type="ChEBI" id="CHEBI:18420"/>
        <label>1</label>
    </ligand>
</feature>
<comment type="function">
    <text evidence="2 14">Cell wall formation.</text>
</comment>
<keyword evidence="12 14" id="KW-0961">Cell wall biogenesis/degradation</keyword>
<evidence type="ECO:0000256" key="9">
    <source>
        <dbReference type="ARBA" id="ARBA00022960"/>
    </source>
</evidence>
<dbReference type="GO" id="GO:0009252">
    <property type="term" value="P:peptidoglycan biosynthetic process"/>
    <property type="evidence" value="ECO:0007669"/>
    <property type="project" value="UniProtKB-UniRule"/>
</dbReference>
<evidence type="ECO:0000259" key="19">
    <source>
        <dbReference type="PROSITE" id="PS50975"/>
    </source>
</evidence>
<dbReference type="PROSITE" id="PS00843">
    <property type="entry name" value="DALA_DALA_LIGASE_1"/>
    <property type="match status" value="1"/>
</dbReference>
<proteinExistence type="inferred from homology"/>
<sequence>MTDKKSEKRLRIMVLFGGRSDEHEVSVLSAMNILSAMDREKYEPEPVYVGRDGRWRPSDFIAGSLSRPAYGACVFPIPGERGHLIYLSAAGHAEKLPPVDAIFPVLHGQWGEDGSIQGAVITACVPLVGCGIRGSANALDKEIAKRLLREAGLPVARSVTLRREDPAPFEVVKRKLGAPFFLKPVTQGSSVGVGKVATDEEYRAVLANGFELDQRMLAEEHITGREIECAVLEEADGSLFVSRPGEIVPSTTHGFYTYDAKYTDPDGAKLHVPADLSDDNEASIRSMAAQAFRAVGCDGMARVDFFLKGDGGLVVNELNTMLGFTDISMYPKAMAASGINGRELIERLISHGLARFRAEKRDR</sequence>
<comment type="similarity">
    <text evidence="3 14">Belongs to the D-alanine--D-alanine ligase family.</text>
</comment>
<comment type="caution">
    <text evidence="20">The sequence shown here is derived from an EMBL/GenBank/DDBJ whole genome shotgun (WGS) entry which is preliminary data.</text>
</comment>
<evidence type="ECO:0000256" key="1">
    <source>
        <dbReference type="ARBA" id="ARBA00001936"/>
    </source>
</evidence>
<evidence type="ECO:0000256" key="11">
    <source>
        <dbReference type="ARBA" id="ARBA00023211"/>
    </source>
</evidence>
<evidence type="ECO:0000256" key="3">
    <source>
        <dbReference type="ARBA" id="ARBA00010871"/>
    </source>
</evidence>
<dbReference type="InterPro" id="IPR016185">
    <property type="entry name" value="PreATP-grasp_dom_sf"/>
</dbReference>
<dbReference type="Pfam" id="PF01820">
    <property type="entry name" value="Dala_Dala_lig_N"/>
    <property type="match status" value="1"/>
</dbReference>
<evidence type="ECO:0000313" key="20">
    <source>
        <dbReference type="EMBL" id="RWR44009.1"/>
    </source>
</evidence>